<feature type="compositionally biased region" description="Basic residues" evidence="1">
    <location>
        <begin position="232"/>
        <end position="250"/>
    </location>
</feature>
<evidence type="ECO:0000313" key="2">
    <source>
        <dbReference type="EMBL" id="CAA9575476.1"/>
    </source>
</evidence>
<feature type="non-terminal residue" evidence="2">
    <location>
        <position position="1"/>
    </location>
</feature>
<feature type="region of interest" description="Disordered" evidence="1">
    <location>
        <begin position="1"/>
        <end position="268"/>
    </location>
</feature>
<feature type="compositionally biased region" description="Low complexity" evidence="1">
    <location>
        <begin position="65"/>
        <end position="79"/>
    </location>
</feature>
<dbReference type="EMBL" id="CADCWF010000296">
    <property type="protein sequence ID" value="CAA9575476.1"/>
    <property type="molecule type" value="Genomic_DNA"/>
</dbReference>
<gene>
    <name evidence="2" type="ORF">AVDCRST_MAG59-4074</name>
</gene>
<feature type="compositionally biased region" description="Low complexity" evidence="1">
    <location>
        <begin position="174"/>
        <end position="195"/>
    </location>
</feature>
<protein>
    <submittedName>
        <fullName evidence="2">Alkanesulfonate ABC transporter permease protein SsuC</fullName>
    </submittedName>
</protein>
<feature type="compositionally biased region" description="Basic and acidic residues" evidence="1">
    <location>
        <begin position="97"/>
        <end position="111"/>
    </location>
</feature>
<dbReference type="AlphaFoldDB" id="A0A6J4VCU3"/>
<organism evidence="2">
    <name type="scientific">uncultured Thermomicrobiales bacterium</name>
    <dbReference type="NCBI Taxonomy" id="1645740"/>
    <lineage>
        <taxon>Bacteria</taxon>
        <taxon>Pseudomonadati</taxon>
        <taxon>Thermomicrobiota</taxon>
        <taxon>Thermomicrobia</taxon>
        <taxon>Thermomicrobiales</taxon>
        <taxon>environmental samples</taxon>
    </lineage>
</organism>
<feature type="compositionally biased region" description="Gly residues" evidence="1">
    <location>
        <begin position="53"/>
        <end position="64"/>
    </location>
</feature>
<evidence type="ECO:0000256" key="1">
    <source>
        <dbReference type="SAM" id="MobiDB-lite"/>
    </source>
</evidence>
<sequence length="268" mass="28203">GDPAPFPLPRSADRPRRHTGAVVGAGAGPPALAGARGERDHPAPDAARPARGRPGGGRDGGRGQAGAARAGQRPAGPAGVRHRRRSRLPARSGQRLLRLERPPPRLQHADAADDPPPGADPAGHPLVRHRRDGARLPGRPGGPLPGLPEHLPRGPHRRRRAAGDGSQLRPLPLADLSPGDPAGGAALDPGRGPLRAGDHVADADRGRDDRRLVRHRQGDDGRPRVPPDRRPGLRHPPLRRPRQARRCRRKGTGEAAAGLAPELRPGTV</sequence>
<feature type="non-terminal residue" evidence="2">
    <location>
        <position position="268"/>
    </location>
</feature>
<name>A0A6J4VCU3_9BACT</name>
<accession>A0A6J4VCU3</accession>
<proteinExistence type="predicted"/>
<feature type="compositionally biased region" description="Low complexity" evidence="1">
    <location>
        <begin position="20"/>
        <end position="35"/>
    </location>
</feature>
<reference evidence="2" key="1">
    <citation type="submission" date="2020-02" db="EMBL/GenBank/DDBJ databases">
        <authorList>
            <person name="Meier V. D."/>
        </authorList>
    </citation>
    <scope>NUCLEOTIDE SEQUENCE</scope>
    <source>
        <strain evidence="2">AVDCRST_MAG59</strain>
    </source>
</reference>
<feature type="compositionally biased region" description="Basic and acidic residues" evidence="1">
    <location>
        <begin position="196"/>
        <end position="231"/>
    </location>
</feature>